<accession>A0A087SA48</accession>
<dbReference type="GO" id="GO:0003677">
    <property type="term" value="F:DNA binding"/>
    <property type="evidence" value="ECO:0007669"/>
    <property type="project" value="InterPro"/>
</dbReference>
<dbReference type="InterPro" id="IPR004343">
    <property type="entry name" value="Plus-3_dom"/>
</dbReference>
<dbReference type="EMBL" id="QOKY01000126">
    <property type="protein sequence ID" value="RMZ57660.1"/>
    <property type="molecule type" value="Genomic_DNA"/>
</dbReference>
<feature type="compositionally biased region" description="Basic and acidic residues" evidence="6">
    <location>
        <begin position="51"/>
        <end position="61"/>
    </location>
</feature>
<gene>
    <name evidence="9" type="ORF">APUTEX25_001860</name>
    <name evidence="8" type="ORF">F751_4246</name>
</gene>
<dbReference type="STRING" id="3075.A0A087SA48"/>
<dbReference type="PANTHER" id="PTHR13115">
    <property type="entry name" value="RNA POLYMERASE-ASSOCIATED PROTEIN RTF1 HOMOLOG"/>
    <property type="match status" value="1"/>
</dbReference>
<feature type="region of interest" description="Disordered" evidence="6">
    <location>
        <begin position="98"/>
        <end position="245"/>
    </location>
</feature>
<feature type="domain" description="Plus3" evidence="7">
    <location>
        <begin position="242"/>
        <end position="392"/>
    </location>
</feature>
<dbReference type="PROSITE" id="PS51360">
    <property type="entry name" value="PLUS3"/>
    <property type="match status" value="1"/>
</dbReference>
<feature type="coiled-coil region" evidence="5">
    <location>
        <begin position="414"/>
        <end position="460"/>
    </location>
</feature>
<name>A0A087SA48_AUXPR</name>
<feature type="compositionally biased region" description="Acidic residues" evidence="6">
    <location>
        <begin position="212"/>
        <end position="225"/>
    </location>
</feature>
<feature type="compositionally biased region" description="Basic and acidic residues" evidence="6">
    <location>
        <begin position="156"/>
        <end position="166"/>
    </location>
</feature>
<dbReference type="KEGG" id="apro:F751_4246"/>
<reference evidence="9" key="4">
    <citation type="submission" date="2018-11" db="EMBL/GenBank/DDBJ databases">
        <title>Characterization of plant carbon substrate utilization by Auxenochlorella protothecoides.</title>
        <authorList>
            <person name="Vogler B.W."/>
            <person name="Starkenburg S.R."/>
            <person name="Sudasinghe N."/>
            <person name="Schambach J.Y."/>
            <person name="Rollin J.A."/>
            <person name="Pattathil S."/>
            <person name="Barry A.N."/>
        </authorList>
    </citation>
    <scope>NUCLEOTIDE SEQUENCE [LARGE SCALE GENOMIC DNA]</scope>
    <source>
        <strain evidence="9">UTEX 25</strain>
    </source>
</reference>
<evidence type="ECO:0000256" key="2">
    <source>
        <dbReference type="ARBA" id="ARBA00023015"/>
    </source>
</evidence>
<evidence type="ECO:0000256" key="1">
    <source>
        <dbReference type="ARBA" id="ARBA00004123"/>
    </source>
</evidence>
<feature type="compositionally biased region" description="Acidic residues" evidence="6">
    <location>
        <begin position="18"/>
        <end position="38"/>
    </location>
</feature>
<proteinExistence type="predicted"/>
<dbReference type="SMART" id="SM00719">
    <property type="entry name" value="Plus3"/>
    <property type="match status" value="1"/>
</dbReference>
<dbReference type="EMBL" id="KL662078">
    <property type="protein sequence ID" value="KFM22602.1"/>
    <property type="molecule type" value="Genomic_DNA"/>
</dbReference>
<dbReference type="Proteomes" id="UP000279271">
    <property type="component" value="Unassembled WGS sequence"/>
</dbReference>
<dbReference type="PANTHER" id="PTHR13115:SF8">
    <property type="entry name" value="RNA POLYMERASE-ASSOCIATED PROTEIN RTF1 HOMOLOG"/>
    <property type="match status" value="1"/>
</dbReference>
<dbReference type="Gene3D" id="3.90.70.200">
    <property type="entry name" value="Plus-3 domain"/>
    <property type="match status" value="1"/>
</dbReference>
<dbReference type="OrthoDB" id="166375at2759"/>
<evidence type="ECO:0000256" key="5">
    <source>
        <dbReference type="SAM" id="Coils"/>
    </source>
</evidence>
<comment type="subcellular location">
    <subcellularLocation>
        <location evidence="1">Nucleus</location>
    </subcellularLocation>
</comment>
<dbReference type="AlphaFoldDB" id="A0A087SA48"/>
<evidence type="ECO:0000313" key="9">
    <source>
        <dbReference type="EMBL" id="RMZ57660.1"/>
    </source>
</evidence>
<evidence type="ECO:0000313" key="11">
    <source>
        <dbReference type="Proteomes" id="UP000279271"/>
    </source>
</evidence>
<dbReference type="RefSeq" id="XP_011395458.1">
    <property type="nucleotide sequence ID" value="XM_011397156.1"/>
</dbReference>
<feature type="compositionally biased region" description="Acidic residues" evidence="6">
    <location>
        <begin position="235"/>
        <end position="245"/>
    </location>
</feature>
<keyword evidence="2" id="KW-0805">Transcription regulation</keyword>
<feature type="region of interest" description="Disordered" evidence="6">
    <location>
        <begin position="1"/>
        <end position="75"/>
    </location>
</feature>
<dbReference type="GO" id="GO:1990269">
    <property type="term" value="F:RNA polymerase II C-terminal domain phosphoserine binding"/>
    <property type="evidence" value="ECO:0007669"/>
    <property type="project" value="TreeGrafter"/>
</dbReference>
<dbReference type="Proteomes" id="UP000028924">
    <property type="component" value="Unassembled WGS sequence"/>
</dbReference>
<dbReference type="InterPro" id="IPR036128">
    <property type="entry name" value="Plus3-like_sf"/>
</dbReference>
<dbReference type="SUPFAM" id="SSF159042">
    <property type="entry name" value="Plus3-like"/>
    <property type="match status" value="1"/>
</dbReference>
<evidence type="ECO:0000259" key="7">
    <source>
        <dbReference type="PROSITE" id="PS51360"/>
    </source>
</evidence>
<reference evidence="11" key="2">
    <citation type="journal article" date="2018" name="Algal Res.">
        <title>Characterization of plant carbon substrate utilization by Auxenochlorella protothecoides.</title>
        <authorList>
            <person name="Vogler B.W."/>
            <person name="Starkenburg S.R."/>
            <person name="Sudasinghe N."/>
            <person name="Schambach J.Y."/>
            <person name="Rollin J.A."/>
            <person name="Pattathil S."/>
            <person name="Barry A.N."/>
        </authorList>
    </citation>
    <scope>NUCLEOTIDE SEQUENCE [LARGE SCALE GENOMIC DNA]</scope>
    <source>
        <strain evidence="11">UTEX 25</strain>
    </source>
</reference>
<reference evidence="8 10" key="1">
    <citation type="journal article" date="2014" name="BMC Genomics">
        <title>Oil accumulation mechanisms of the oleaginous microalga Chlorella protothecoides revealed through its genome, transcriptomes, and proteomes.</title>
        <authorList>
            <person name="Gao C."/>
            <person name="Wang Y."/>
            <person name="Shen Y."/>
            <person name="Yan D."/>
            <person name="He X."/>
            <person name="Dai J."/>
            <person name="Wu Q."/>
        </authorList>
    </citation>
    <scope>NUCLEOTIDE SEQUENCE [LARGE SCALE GENOMIC DNA]</scope>
    <source>
        <strain evidence="8 10">0710</strain>
    </source>
</reference>
<dbReference type="Pfam" id="PF03126">
    <property type="entry name" value="Plus-3"/>
    <property type="match status" value="1"/>
</dbReference>
<protein>
    <submittedName>
        <fullName evidence="8">RNA polymerase-associated protein RTF1-like protein</fullName>
    </submittedName>
</protein>
<dbReference type="GO" id="GO:0016593">
    <property type="term" value="C:Cdc73/Paf1 complex"/>
    <property type="evidence" value="ECO:0007669"/>
    <property type="project" value="TreeGrafter"/>
</dbReference>
<feature type="compositionally biased region" description="Basic and acidic residues" evidence="6">
    <location>
        <begin position="98"/>
        <end position="110"/>
    </location>
</feature>
<evidence type="ECO:0000256" key="4">
    <source>
        <dbReference type="ARBA" id="ARBA00023242"/>
    </source>
</evidence>
<evidence type="ECO:0000256" key="6">
    <source>
        <dbReference type="SAM" id="MobiDB-lite"/>
    </source>
</evidence>
<evidence type="ECO:0000256" key="3">
    <source>
        <dbReference type="ARBA" id="ARBA00023163"/>
    </source>
</evidence>
<dbReference type="GeneID" id="23615637"/>
<keyword evidence="4" id="KW-0539">Nucleus</keyword>
<keyword evidence="3" id="KW-0804">Transcription</keyword>
<keyword evidence="5" id="KW-0175">Coiled coil</keyword>
<dbReference type="eggNOG" id="KOG2402">
    <property type="taxonomic scope" value="Eukaryota"/>
</dbReference>
<sequence>MADAGSSRKRARKLALSDSDEELSSEDESDMDYEEEEPAPAPKRGSKPRPRKADASTRGEDDSGDEAVAFTEADLVEDEADAARLAQMTELEREFELAERAERRQQEVQRRKLLKQTGKAAQEAAHGPVPAGPTVAGTRSRGETLAGEGAGRSMRSGREEREEAAKKTAMQELVAARKARTEGRGPAADEEAERDESLSRSPSPRRARLPSDDEDEALSDLEEDGAAGGWKTRQEDEEEEDEAAFEDVCSVIVPRYKLEKWLGEPFFAATMPGCMVRVSLGTRTCSDGIARPHYMLAQVVDVEERAPGVYKDSGQPWRSPYPFGPNQEKTSTWLRVARGFSERGMPLALVSNSAVSEAEFEAWQRACSADRRPQLGRTEVAEVARRIKDAETYTYTAADVAAVLERKRAKGEGARNAALERARLERERDAAAEAGDVVRHADLEKELKELEERIEVASARRGLGVGMEDINKKNRNINFQHVVDLSSLDLSLLERPPALHPLARRLLGAAVARQVSSANAELAARPGVQPLHGAA</sequence>
<organism evidence="8 10">
    <name type="scientific">Auxenochlorella protothecoides</name>
    <name type="common">Green microalga</name>
    <name type="synonym">Chlorella protothecoides</name>
    <dbReference type="NCBI Taxonomy" id="3075"/>
    <lineage>
        <taxon>Eukaryota</taxon>
        <taxon>Viridiplantae</taxon>
        <taxon>Chlorophyta</taxon>
        <taxon>core chlorophytes</taxon>
        <taxon>Trebouxiophyceae</taxon>
        <taxon>Chlorellales</taxon>
        <taxon>Chlorellaceae</taxon>
        <taxon>Auxenochlorella</taxon>
    </lineage>
</organism>
<evidence type="ECO:0000313" key="8">
    <source>
        <dbReference type="EMBL" id="KFM22602.1"/>
    </source>
</evidence>
<reference evidence="9" key="3">
    <citation type="submission" date="2018-10" db="EMBL/GenBank/DDBJ databases">
        <authorList>
            <person name="Hovde B."/>
            <person name="Zhang X."/>
        </authorList>
    </citation>
    <scope>NUCLEOTIDE SEQUENCE [LARGE SCALE GENOMIC DNA]</scope>
    <source>
        <strain evidence="9">UTEX 25</strain>
    </source>
</reference>
<keyword evidence="10" id="KW-1185">Reference proteome</keyword>
<evidence type="ECO:0000313" key="10">
    <source>
        <dbReference type="Proteomes" id="UP000028924"/>
    </source>
</evidence>